<feature type="domain" description="Thioredoxin" evidence="5">
    <location>
        <begin position="318"/>
        <end position="463"/>
    </location>
</feature>
<evidence type="ECO:0000259" key="5">
    <source>
        <dbReference type="PROSITE" id="PS51352"/>
    </source>
</evidence>
<gene>
    <name evidence="6" type="ORF">DYBT9623_05362</name>
</gene>
<comment type="subcellular location">
    <subcellularLocation>
        <location evidence="1">Cell envelope</location>
    </subcellularLocation>
</comment>
<keyword evidence="3" id="KW-1015">Disulfide bond</keyword>
<dbReference type="SUPFAM" id="SSF52833">
    <property type="entry name" value="Thioredoxin-like"/>
    <property type="match status" value="1"/>
</dbReference>
<evidence type="ECO:0000256" key="3">
    <source>
        <dbReference type="ARBA" id="ARBA00023157"/>
    </source>
</evidence>
<reference evidence="6 7" key="1">
    <citation type="submission" date="2021-04" db="EMBL/GenBank/DDBJ databases">
        <authorList>
            <person name="Rodrigo-Torres L."/>
            <person name="Arahal R. D."/>
            <person name="Lucena T."/>
        </authorList>
    </citation>
    <scope>NUCLEOTIDE SEQUENCE [LARGE SCALE GENOMIC DNA]</scope>
    <source>
        <strain evidence="6 7">CECT 9623</strain>
    </source>
</reference>
<dbReference type="InterPro" id="IPR012336">
    <property type="entry name" value="Thioredoxin-like_fold"/>
</dbReference>
<organism evidence="6 7">
    <name type="scientific">Dyadobacter linearis</name>
    <dbReference type="NCBI Taxonomy" id="2823330"/>
    <lineage>
        <taxon>Bacteria</taxon>
        <taxon>Pseudomonadati</taxon>
        <taxon>Bacteroidota</taxon>
        <taxon>Cytophagia</taxon>
        <taxon>Cytophagales</taxon>
        <taxon>Spirosomataceae</taxon>
        <taxon>Dyadobacter</taxon>
    </lineage>
</organism>
<sequence length="463" mass="52915">MLIILMIVIQTPSKADRQSVLISGKITNDYPSIFIREFDLYLQDDVIFSKATINKTDSTFVLKLQIAEPRELLLIDAPIFITPGDSINLITDGSRIFSASGKNRNNYTFFSILRTRMIIPPALEEKYSNNWILFREDLHKNFSKNRQISDSLITALSPTKPLADYVNDVLTCRYLNLLYSTANKRIAKRSVPKDYLSQFEQSNSFKYAQSDHTTYALKNNNTWKEFVVNYVSFQTDDLSTNEERLVAHIKISNKYLDNKYHGRFMVFTLGKYYRETKSGFNLKLIDSLSTVAYEKLDDEYIYKSNLSAFQKKIGIHNVVIDDSVLRTLLKTPSDQSITLNDLLNTNGIIVVDFWASWCGPCIADRQGGSGTLDLFKENNVAILSLSIDESKPKWLESLKKYNFDSNEFLLPDSHNSPLGKLINLGGIPRTIVLGPKGEMLALDSPRLSDTFSWYTLIKKWKAQ</sequence>
<dbReference type="InterPro" id="IPR036249">
    <property type="entry name" value="Thioredoxin-like_sf"/>
</dbReference>
<dbReference type="CDD" id="cd02966">
    <property type="entry name" value="TlpA_like_family"/>
    <property type="match status" value="1"/>
</dbReference>
<dbReference type="Pfam" id="PF13905">
    <property type="entry name" value="Thioredoxin_8"/>
    <property type="match status" value="1"/>
</dbReference>
<accession>A0ABM8UYC7</accession>
<name>A0ABM8UYC7_9BACT</name>
<evidence type="ECO:0000256" key="4">
    <source>
        <dbReference type="ARBA" id="ARBA00023284"/>
    </source>
</evidence>
<evidence type="ECO:0000313" key="7">
    <source>
        <dbReference type="Proteomes" id="UP000679725"/>
    </source>
</evidence>
<dbReference type="Proteomes" id="UP000679725">
    <property type="component" value="Unassembled WGS sequence"/>
</dbReference>
<evidence type="ECO:0000256" key="1">
    <source>
        <dbReference type="ARBA" id="ARBA00004196"/>
    </source>
</evidence>
<evidence type="ECO:0000313" key="6">
    <source>
        <dbReference type="EMBL" id="CAG5074675.1"/>
    </source>
</evidence>
<dbReference type="PANTHER" id="PTHR42852:SF6">
    <property type="entry name" value="THIOL:DISULFIDE INTERCHANGE PROTEIN DSBE"/>
    <property type="match status" value="1"/>
</dbReference>
<dbReference type="Gene3D" id="3.40.30.10">
    <property type="entry name" value="Glutaredoxin"/>
    <property type="match status" value="1"/>
</dbReference>
<protein>
    <recommendedName>
        <fullName evidence="5">Thioredoxin domain-containing protein</fullName>
    </recommendedName>
</protein>
<comment type="caution">
    <text evidence="6">The sequence shown here is derived from an EMBL/GenBank/DDBJ whole genome shotgun (WGS) entry which is preliminary data.</text>
</comment>
<dbReference type="EMBL" id="CAJRAU010000012">
    <property type="protein sequence ID" value="CAG5074675.1"/>
    <property type="molecule type" value="Genomic_DNA"/>
</dbReference>
<dbReference type="InterPro" id="IPR013766">
    <property type="entry name" value="Thioredoxin_domain"/>
</dbReference>
<keyword evidence="2" id="KW-0201">Cytochrome c-type biogenesis</keyword>
<dbReference type="PROSITE" id="PS51352">
    <property type="entry name" value="THIOREDOXIN_2"/>
    <property type="match status" value="1"/>
</dbReference>
<proteinExistence type="predicted"/>
<keyword evidence="4" id="KW-0676">Redox-active center</keyword>
<keyword evidence="7" id="KW-1185">Reference proteome</keyword>
<evidence type="ECO:0000256" key="2">
    <source>
        <dbReference type="ARBA" id="ARBA00022748"/>
    </source>
</evidence>
<dbReference type="PANTHER" id="PTHR42852">
    <property type="entry name" value="THIOL:DISULFIDE INTERCHANGE PROTEIN DSBE"/>
    <property type="match status" value="1"/>
</dbReference>
<dbReference type="InterPro" id="IPR050553">
    <property type="entry name" value="Thioredoxin_ResA/DsbE_sf"/>
</dbReference>